<name>A0A1Y3LDS1_PSEPU</name>
<dbReference type="EMBL" id="NFSB01000069">
    <property type="protein sequence ID" value="OUM34761.1"/>
    <property type="molecule type" value="Genomic_DNA"/>
</dbReference>
<evidence type="ECO:0000313" key="2">
    <source>
        <dbReference type="Proteomes" id="UP000196082"/>
    </source>
</evidence>
<protein>
    <submittedName>
        <fullName evidence="1">Uncharacterized protein</fullName>
    </submittedName>
</protein>
<accession>A0A1Y3LDS1</accession>
<proteinExistence type="predicted"/>
<dbReference type="RefSeq" id="WP_086975622.1">
    <property type="nucleotide sequence ID" value="NZ_NFSB01000069.1"/>
</dbReference>
<reference evidence="1 2" key="1">
    <citation type="submission" date="2017-05" db="EMBL/GenBank/DDBJ databases">
        <title>Whole genome sequence of Pseudomonas putida isolate 1312 commercialized as a biostimulant.</title>
        <authorList>
            <person name="Crovadore J."/>
            <person name="Blanc P."/>
            <person name="Chablais R."/>
            <person name="Cochard B."/>
            <person name="Grizard D."/>
            <person name="Lefort F."/>
        </authorList>
    </citation>
    <scope>NUCLEOTIDE SEQUENCE [LARGE SCALE GENOMIC DNA]</scope>
    <source>
        <strain evidence="1 2">1312</strain>
    </source>
</reference>
<gene>
    <name evidence="1" type="ORF">B8W72_09870</name>
</gene>
<organism evidence="1 2">
    <name type="scientific">Pseudomonas putida</name>
    <name type="common">Arthrobacter siderocapsulatus</name>
    <dbReference type="NCBI Taxonomy" id="303"/>
    <lineage>
        <taxon>Bacteria</taxon>
        <taxon>Pseudomonadati</taxon>
        <taxon>Pseudomonadota</taxon>
        <taxon>Gammaproteobacteria</taxon>
        <taxon>Pseudomonadales</taxon>
        <taxon>Pseudomonadaceae</taxon>
        <taxon>Pseudomonas</taxon>
    </lineage>
</organism>
<evidence type="ECO:0000313" key="1">
    <source>
        <dbReference type="EMBL" id="OUM34761.1"/>
    </source>
</evidence>
<dbReference type="Proteomes" id="UP000196082">
    <property type="component" value="Unassembled WGS sequence"/>
</dbReference>
<sequence>MKTISLIAEIRVAWWVRWYLLGVEATAMLTGCEPDWDRVGRWVGRGVTASVKPLPGEGG</sequence>
<comment type="caution">
    <text evidence="1">The sequence shown here is derived from an EMBL/GenBank/DDBJ whole genome shotgun (WGS) entry which is preliminary data.</text>
</comment>
<dbReference type="AlphaFoldDB" id="A0A1Y3LDS1"/>